<reference evidence="1 2" key="1">
    <citation type="submission" date="2012-12" db="EMBL/GenBank/DDBJ databases">
        <title>The Genome Sequence of Bacillus cereus HuA3-9.</title>
        <authorList>
            <consortium name="The Broad Institute Genome Sequencing Platform"/>
            <consortium name="The Broad Institute Genome Sequencing Center for Infectious Disease"/>
            <person name="Feldgarden M."/>
            <person name="Van der Auwera G.A."/>
            <person name="Mahillon J."/>
            <person name="Duprez V."/>
            <person name="Timmery S."/>
            <person name="Mattelet C."/>
            <person name="Dierick K."/>
            <person name="Sun M."/>
            <person name="Yu Z."/>
            <person name="Zhu L."/>
            <person name="Hu X."/>
            <person name="Shank E.B."/>
            <person name="Swiecicka I."/>
            <person name="Hansen B.M."/>
            <person name="Andrup L."/>
            <person name="Walker B."/>
            <person name="Young S.K."/>
            <person name="Zeng Q."/>
            <person name="Gargeya S."/>
            <person name="Fitzgerald M."/>
            <person name="Haas B."/>
            <person name="Abouelleil A."/>
            <person name="Alvarado L."/>
            <person name="Arachchi H.M."/>
            <person name="Berlin A.M."/>
            <person name="Chapman S.B."/>
            <person name="Dewar J."/>
            <person name="Goldberg J."/>
            <person name="Griggs A."/>
            <person name="Gujja S."/>
            <person name="Hansen M."/>
            <person name="Howarth C."/>
            <person name="Imamovic A."/>
            <person name="Larimer J."/>
            <person name="McCowan C."/>
            <person name="Murphy C."/>
            <person name="Neiman D."/>
            <person name="Pearson M."/>
            <person name="Priest M."/>
            <person name="Roberts A."/>
            <person name="Saif S."/>
            <person name="Shea T."/>
            <person name="Sisk P."/>
            <person name="Sykes S."/>
            <person name="Wortman J."/>
            <person name="Nusbaum C."/>
            <person name="Birren B."/>
        </authorList>
    </citation>
    <scope>NUCLEOTIDE SEQUENCE [LARGE SCALE GENOMIC DNA]</scope>
    <source>
        <strain evidence="1 2">HuA3-9</strain>
    </source>
</reference>
<dbReference type="PATRIC" id="fig|1053205.3.peg.5800"/>
<evidence type="ECO:0000313" key="1">
    <source>
        <dbReference type="EMBL" id="EOO11249.1"/>
    </source>
</evidence>
<sequence>MDLFELFDLKVGENVMVQIEAYVELALLDQEHRSDYLVCDTHSFVYPLGEQREYPNRSIKSLMEVAIPYIINSIQGAGRYEL</sequence>
<dbReference type="Proteomes" id="UP000014003">
    <property type="component" value="Unassembled WGS sequence"/>
</dbReference>
<comment type="caution">
    <text evidence="1">The sequence shown here is derived from an EMBL/GenBank/DDBJ whole genome shotgun (WGS) entry which is preliminary data.</text>
</comment>
<accession>R8CI08</accession>
<dbReference type="EMBL" id="AHDZ01000072">
    <property type="protein sequence ID" value="EOO11249.1"/>
    <property type="molecule type" value="Genomic_DNA"/>
</dbReference>
<organism evidence="1 2">
    <name type="scientific">Bacillus cereus HuA3-9</name>
    <dbReference type="NCBI Taxonomy" id="1053205"/>
    <lineage>
        <taxon>Bacteria</taxon>
        <taxon>Bacillati</taxon>
        <taxon>Bacillota</taxon>
        <taxon>Bacilli</taxon>
        <taxon>Bacillales</taxon>
        <taxon>Bacillaceae</taxon>
        <taxon>Bacillus</taxon>
        <taxon>Bacillus cereus group</taxon>
    </lineage>
</organism>
<protein>
    <submittedName>
        <fullName evidence="1">Uncharacterized protein</fullName>
    </submittedName>
</protein>
<dbReference type="HOGENOM" id="CLU_194284_0_0_9"/>
<dbReference type="AlphaFoldDB" id="R8CI08"/>
<name>R8CI08_BACCE</name>
<gene>
    <name evidence="1" type="ORF">IGA_05763</name>
</gene>
<evidence type="ECO:0000313" key="2">
    <source>
        <dbReference type="Proteomes" id="UP000014003"/>
    </source>
</evidence>
<proteinExistence type="predicted"/>